<comment type="domain">
    <text evidence="9">Consists of three domains; the N-terminal catalytic domain, the editing domain and the C-terminal C-Ala domain. The editing domain removes incorrectly charged amino acids, while the C-Ala domain, along with tRNA(Ala), serves as a bridge to cooperatively bring together the editing and aminoacylation centers thus stimulating deacylation of misacylated tRNAs.</text>
</comment>
<dbReference type="GO" id="GO:0008270">
    <property type="term" value="F:zinc ion binding"/>
    <property type="evidence" value="ECO:0007669"/>
    <property type="project" value="UniProtKB-UniRule"/>
</dbReference>
<dbReference type="GO" id="GO:0002161">
    <property type="term" value="F:aminoacyl-tRNA deacylase activity"/>
    <property type="evidence" value="ECO:0007669"/>
    <property type="project" value="TreeGrafter"/>
</dbReference>
<dbReference type="Gene3D" id="3.30.930.10">
    <property type="entry name" value="Bira Bifunctional Protein, Domain 2"/>
    <property type="match status" value="1"/>
</dbReference>
<dbReference type="EMBL" id="LBVT01000017">
    <property type="protein sequence ID" value="KKQ91338.1"/>
    <property type="molecule type" value="Genomic_DNA"/>
</dbReference>
<dbReference type="InterPro" id="IPR018163">
    <property type="entry name" value="Thr/Ala-tRNA-synth_IIc_edit"/>
</dbReference>
<comment type="subcellular location">
    <subcellularLocation>
        <location evidence="9">Cytoplasm</location>
    </subcellularLocation>
</comment>
<dbReference type="InterPro" id="IPR050058">
    <property type="entry name" value="Ala-tRNA_ligase"/>
</dbReference>
<dbReference type="SUPFAM" id="SSF55186">
    <property type="entry name" value="ThrRS/AlaRS common domain"/>
    <property type="match status" value="1"/>
</dbReference>
<keyword evidence="7 9" id="KW-0648">Protein biosynthesis</keyword>
<dbReference type="Gene3D" id="3.30.54.20">
    <property type="match status" value="1"/>
</dbReference>
<evidence type="ECO:0000256" key="2">
    <source>
        <dbReference type="ARBA" id="ARBA00022555"/>
    </source>
</evidence>
<dbReference type="NCBIfam" id="NF002436">
    <property type="entry name" value="PRK01584.1"/>
    <property type="match status" value="1"/>
</dbReference>
<dbReference type="PANTHER" id="PTHR11777">
    <property type="entry name" value="ALANYL-TRNA SYNTHETASE"/>
    <property type="match status" value="1"/>
</dbReference>
<dbReference type="InterPro" id="IPR045864">
    <property type="entry name" value="aa-tRNA-synth_II/BPL/LPL"/>
</dbReference>
<feature type="binding site" evidence="9">
    <location>
        <position position="558"/>
    </location>
    <ligand>
        <name>Zn(2+)</name>
        <dbReference type="ChEBI" id="CHEBI:29105"/>
    </ligand>
</feature>
<gene>
    <name evidence="9" type="primary">alaS</name>
    <name evidence="11" type="ORF">UT16_C0017G0003</name>
</gene>
<dbReference type="SMART" id="SM00863">
    <property type="entry name" value="tRNA_SAD"/>
    <property type="match status" value="1"/>
</dbReference>
<evidence type="ECO:0000313" key="11">
    <source>
        <dbReference type="EMBL" id="KKQ91338.1"/>
    </source>
</evidence>
<protein>
    <recommendedName>
        <fullName evidence="9">Alanine--tRNA ligase</fullName>
        <ecNumber evidence="9">6.1.1.7</ecNumber>
    </recommendedName>
    <alternativeName>
        <fullName evidence="9">Alanyl-tRNA synthetase</fullName>
        <shortName evidence="9">AlaRS</shortName>
    </alternativeName>
</protein>
<comment type="caution">
    <text evidence="11">The sequence shown here is derived from an EMBL/GenBank/DDBJ whole genome shotgun (WGS) entry which is preliminary data.</text>
</comment>
<dbReference type="Gene3D" id="3.30.980.10">
    <property type="entry name" value="Threonyl-trna Synthetase, Chain A, domain 2"/>
    <property type="match status" value="1"/>
</dbReference>
<dbReference type="FunFam" id="3.30.980.10:FF:000004">
    <property type="entry name" value="Alanine--tRNA ligase, cytoplasmic"/>
    <property type="match status" value="1"/>
</dbReference>
<dbReference type="Pfam" id="PF07973">
    <property type="entry name" value="tRNA_SAD"/>
    <property type="match status" value="1"/>
</dbReference>
<dbReference type="GO" id="GO:0000049">
    <property type="term" value="F:tRNA binding"/>
    <property type="evidence" value="ECO:0007669"/>
    <property type="project" value="UniProtKB-KW"/>
</dbReference>
<evidence type="ECO:0000256" key="1">
    <source>
        <dbReference type="ARBA" id="ARBA00008226"/>
    </source>
</evidence>
<keyword evidence="6 9" id="KW-0694">RNA-binding</keyword>
<feature type="binding site" evidence="9">
    <location>
        <position position="562"/>
    </location>
    <ligand>
        <name>Zn(2+)</name>
        <dbReference type="ChEBI" id="CHEBI:29105"/>
    </ligand>
</feature>
<dbReference type="GO" id="GO:0005524">
    <property type="term" value="F:ATP binding"/>
    <property type="evidence" value="ECO:0007669"/>
    <property type="project" value="UniProtKB-UniRule"/>
</dbReference>
<comment type="catalytic activity">
    <reaction evidence="9">
        <text>tRNA(Ala) + L-alanine + ATP = L-alanyl-tRNA(Ala) + AMP + diphosphate</text>
        <dbReference type="Rhea" id="RHEA:12540"/>
        <dbReference type="Rhea" id="RHEA-COMP:9657"/>
        <dbReference type="Rhea" id="RHEA-COMP:9923"/>
        <dbReference type="ChEBI" id="CHEBI:30616"/>
        <dbReference type="ChEBI" id="CHEBI:33019"/>
        <dbReference type="ChEBI" id="CHEBI:57972"/>
        <dbReference type="ChEBI" id="CHEBI:78442"/>
        <dbReference type="ChEBI" id="CHEBI:78497"/>
        <dbReference type="ChEBI" id="CHEBI:456215"/>
        <dbReference type="EC" id="6.1.1.7"/>
    </reaction>
</comment>
<organism evidence="11 12">
    <name type="scientific">Candidatus Azambacteria bacterium GW2011_GWA2_39_10</name>
    <dbReference type="NCBI Taxonomy" id="1618611"/>
    <lineage>
        <taxon>Bacteria</taxon>
        <taxon>Candidatus Azamiibacteriota</taxon>
    </lineage>
</organism>
<dbReference type="PRINTS" id="PR00980">
    <property type="entry name" value="TRNASYNTHALA"/>
</dbReference>
<sequence>MTSQEIRGKFLEFFEKKGHKIVPSSSLVPEGDLSVLLTTAGMQQFKPYFTGDKDPMKDFGSRRTASVQKSFRTSDIDEVGDESHLTFFEMLGHFSFGDYFKKETIEWTFELLTKIFGIDKERISASVFKGDQKIPKDQESYDAWLRFLPAEKIKLGLREDGNIWGPAGPEGPCGACNEVYVDGLEVATLVFMEYFYSKDDVFAPLKQKGVDVGWGFERLVKVIQSAPTVFETDLFLPIIEMIPHQDIVGNLNKEARSVRIIADHIRGATFLIADGILPSNIAQGYILRRLLRRAIRYGRILNLDKNFLVSLSQKVIEICKEFYPELRVKRDDILTVIQKEEEKFSKTLKNGLKELEKMLAAKADKIISGNDAFYLYESYGFPMELTRELAKEKGFLIDESGWETALKKHQEISRAGAEKKFGGHGLEKVPSSKFQVPSSDVEKITRLHTATHLLHQALHDVLGGIAEIKQMGSDITEERTRFDFTFPRKLIPEEIKKIENIVNDKIKLDLPVYAQKMPKEKALKLEAKAFFKEKYPDEVNVYSVGDPDLSKAYSKEFCGGPHVKSTGEIGSFKIIKEESSSAGIRRIRAIVE</sequence>
<keyword evidence="9" id="KW-0963">Cytoplasm</keyword>
<evidence type="ECO:0000313" key="12">
    <source>
        <dbReference type="Proteomes" id="UP000034706"/>
    </source>
</evidence>
<evidence type="ECO:0000256" key="4">
    <source>
        <dbReference type="ARBA" id="ARBA00022741"/>
    </source>
</evidence>
<feature type="binding site" evidence="9">
    <location>
        <position position="448"/>
    </location>
    <ligand>
        <name>Zn(2+)</name>
        <dbReference type="ChEBI" id="CHEBI:29105"/>
    </ligand>
</feature>
<dbReference type="EC" id="6.1.1.7" evidence="9"/>
<dbReference type="InterPro" id="IPR012947">
    <property type="entry name" value="tRNA_SAD"/>
</dbReference>
<evidence type="ECO:0000259" key="10">
    <source>
        <dbReference type="PROSITE" id="PS50860"/>
    </source>
</evidence>
<evidence type="ECO:0000256" key="7">
    <source>
        <dbReference type="ARBA" id="ARBA00022917"/>
    </source>
</evidence>
<dbReference type="GO" id="GO:0005737">
    <property type="term" value="C:cytoplasm"/>
    <property type="evidence" value="ECO:0007669"/>
    <property type="project" value="UniProtKB-SubCell"/>
</dbReference>
<keyword evidence="3 9" id="KW-0436">Ligase</keyword>
<comment type="cofactor">
    <cofactor evidence="9">
        <name>Zn(2+)</name>
        <dbReference type="ChEBI" id="CHEBI:29105"/>
    </cofactor>
    <text evidence="9">Binds 1 zinc ion per subunit.</text>
</comment>
<dbReference type="Proteomes" id="UP000034706">
    <property type="component" value="Unassembled WGS sequence"/>
</dbReference>
<keyword evidence="4 9" id="KW-0547">Nucleotide-binding</keyword>
<feature type="domain" description="Alanyl-transfer RNA synthetases family profile" evidence="10">
    <location>
        <begin position="1"/>
        <end position="592"/>
    </location>
</feature>
<keyword evidence="8 9" id="KW-0030">Aminoacyl-tRNA synthetase</keyword>
<keyword evidence="9" id="KW-0862">Zinc</keyword>
<comment type="function">
    <text evidence="9">Catalyzes the attachment of alanine to tRNA(Ala) in a two-step reaction: alanine is first activated by ATP to form Ala-AMP and then transferred to the acceptor end of tRNA(Ala). Also edits incorrectly charged Ser-tRNA(Ala) and Gly-tRNA(Ala) via its editing domain.</text>
</comment>
<dbReference type="PROSITE" id="PS50860">
    <property type="entry name" value="AA_TRNA_LIGASE_II_ALA"/>
    <property type="match status" value="1"/>
</dbReference>
<dbReference type="InterPro" id="IPR018165">
    <property type="entry name" value="Ala-tRNA-synth_IIc_core"/>
</dbReference>
<feature type="binding site" evidence="9">
    <location>
        <position position="452"/>
    </location>
    <ligand>
        <name>Zn(2+)</name>
        <dbReference type="ChEBI" id="CHEBI:29105"/>
    </ligand>
</feature>
<dbReference type="InterPro" id="IPR018164">
    <property type="entry name" value="Ala-tRNA-synth_IIc_N"/>
</dbReference>
<dbReference type="CDD" id="cd00673">
    <property type="entry name" value="AlaRS_core"/>
    <property type="match status" value="1"/>
</dbReference>
<dbReference type="InterPro" id="IPR018162">
    <property type="entry name" value="Ala-tRNA-ligase_IIc_anticod-bd"/>
</dbReference>
<dbReference type="SUPFAM" id="SSF101353">
    <property type="entry name" value="Putative anticodon-binding domain of alanyl-tRNA synthetase (AlaRS)"/>
    <property type="match status" value="1"/>
</dbReference>
<dbReference type="SUPFAM" id="SSF55681">
    <property type="entry name" value="Class II aaRS and biotin synthetases"/>
    <property type="match status" value="1"/>
</dbReference>
<dbReference type="AlphaFoldDB" id="A0A0G0LHJ0"/>
<accession>A0A0G0LHJ0</accession>
<dbReference type="InterPro" id="IPR023033">
    <property type="entry name" value="Ala_tRNA_ligase_euk/bac"/>
</dbReference>
<dbReference type="GO" id="GO:0004813">
    <property type="term" value="F:alanine-tRNA ligase activity"/>
    <property type="evidence" value="ECO:0007669"/>
    <property type="project" value="UniProtKB-UniRule"/>
</dbReference>
<evidence type="ECO:0000256" key="8">
    <source>
        <dbReference type="ARBA" id="ARBA00023146"/>
    </source>
</evidence>
<dbReference type="PATRIC" id="fig|1618611.3.peg.218"/>
<keyword evidence="5 9" id="KW-0067">ATP-binding</keyword>
<evidence type="ECO:0000256" key="5">
    <source>
        <dbReference type="ARBA" id="ARBA00022840"/>
    </source>
</evidence>
<dbReference type="InterPro" id="IPR002318">
    <property type="entry name" value="Ala-tRNA-lgiase_IIc"/>
</dbReference>
<evidence type="ECO:0000256" key="9">
    <source>
        <dbReference type="HAMAP-Rule" id="MF_00036"/>
    </source>
</evidence>
<reference evidence="11 12" key="1">
    <citation type="journal article" date="2015" name="Nature">
        <title>rRNA introns, odd ribosomes, and small enigmatic genomes across a large radiation of phyla.</title>
        <authorList>
            <person name="Brown C.T."/>
            <person name="Hug L.A."/>
            <person name="Thomas B.C."/>
            <person name="Sharon I."/>
            <person name="Castelle C.J."/>
            <person name="Singh A."/>
            <person name="Wilkins M.J."/>
            <person name="Williams K.H."/>
            <person name="Banfield J.F."/>
        </authorList>
    </citation>
    <scope>NUCLEOTIDE SEQUENCE [LARGE SCALE GENOMIC DNA]</scope>
</reference>
<proteinExistence type="inferred from homology"/>
<dbReference type="GO" id="GO:0006419">
    <property type="term" value="P:alanyl-tRNA aminoacylation"/>
    <property type="evidence" value="ECO:0007669"/>
    <property type="project" value="UniProtKB-UniRule"/>
</dbReference>
<evidence type="ECO:0000256" key="6">
    <source>
        <dbReference type="ARBA" id="ARBA00022884"/>
    </source>
</evidence>
<dbReference type="PANTHER" id="PTHR11777:SF9">
    <property type="entry name" value="ALANINE--TRNA LIGASE, CYTOPLASMIC"/>
    <property type="match status" value="1"/>
</dbReference>
<comment type="similarity">
    <text evidence="1 9">Belongs to the class-II aminoacyl-tRNA synthetase family.</text>
</comment>
<evidence type="ECO:0000256" key="3">
    <source>
        <dbReference type="ARBA" id="ARBA00022598"/>
    </source>
</evidence>
<dbReference type="HAMAP" id="MF_00036_B">
    <property type="entry name" value="Ala_tRNA_synth_B"/>
    <property type="match status" value="1"/>
</dbReference>
<dbReference type="Pfam" id="PF01411">
    <property type="entry name" value="tRNA-synt_2c"/>
    <property type="match status" value="1"/>
</dbReference>
<keyword evidence="9" id="KW-0479">Metal-binding</keyword>
<keyword evidence="2 9" id="KW-0820">tRNA-binding</keyword>
<name>A0A0G0LHJ0_9BACT</name>